<sequence length="85" mass="9661">MTGISKELTAYYEARFELFSTKGWSDLIEDIDTRIAAISSIKGIKGIETLNMRQGELDALEWLKSLPEMSEQAYKQLQEEDSANL</sequence>
<protein>
    <submittedName>
        <fullName evidence="1">Uncharacterized protein</fullName>
    </submittedName>
</protein>
<comment type="caution">
    <text evidence="1">The sequence shown here is derived from an EMBL/GenBank/DDBJ whole genome shotgun (WGS) entry which is preliminary data.</text>
</comment>
<evidence type="ECO:0000313" key="1">
    <source>
        <dbReference type="EMBL" id="KKT61758.1"/>
    </source>
</evidence>
<proteinExistence type="predicted"/>
<evidence type="ECO:0000313" key="2">
    <source>
        <dbReference type="Proteomes" id="UP000033945"/>
    </source>
</evidence>
<accession>A0A0G1IS52</accession>
<name>A0A0G1IS52_9BACT</name>
<dbReference type="Proteomes" id="UP000033945">
    <property type="component" value="Unassembled WGS sequence"/>
</dbReference>
<reference evidence="1 2" key="1">
    <citation type="journal article" date="2015" name="Nature">
        <title>rRNA introns, odd ribosomes, and small enigmatic genomes across a large radiation of phyla.</title>
        <authorList>
            <person name="Brown C.T."/>
            <person name="Hug L.A."/>
            <person name="Thomas B.C."/>
            <person name="Sharon I."/>
            <person name="Castelle C.J."/>
            <person name="Singh A."/>
            <person name="Wilkins M.J."/>
            <person name="Williams K.H."/>
            <person name="Banfield J.F."/>
        </authorList>
    </citation>
    <scope>NUCLEOTIDE SEQUENCE [LARGE SCALE GENOMIC DNA]</scope>
</reference>
<dbReference type="EMBL" id="LCIT01000024">
    <property type="protein sequence ID" value="KKT61758.1"/>
    <property type="molecule type" value="Genomic_DNA"/>
</dbReference>
<organism evidence="1 2">
    <name type="scientific">Candidatus Giovannonibacteria bacterium GW2011_GWA2_44_26</name>
    <dbReference type="NCBI Taxonomy" id="1618648"/>
    <lineage>
        <taxon>Bacteria</taxon>
        <taxon>Candidatus Giovannoniibacteriota</taxon>
    </lineage>
</organism>
<dbReference type="AlphaFoldDB" id="A0A0G1IS52"/>
<gene>
    <name evidence="1" type="ORF">UW55_C0024G0010</name>
</gene>